<evidence type="ECO:0000256" key="2">
    <source>
        <dbReference type="ARBA" id="ARBA00022792"/>
    </source>
</evidence>
<dbReference type="SMART" id="SM00195">
    <property type="entry name" value="DSPc"/>
    <property type="match status" value="1"/>
</dbReference>
<dbReference type="Pfam" id="PF00782">
    <property type="entry name" value="DSPc"/>
    <property type="match status" value="1"/>
</dbReference>
<dbReference type="InterPro" id="IPR016130">
    <property type="entry name" value="Tyr_Pase_AS"/>
</dbReference>
<dbReference type="PROSITE" id="PS50054">
    <property type="entry name" value="TYR_PHOSPHATASE_DUAL"/>
    <property type="match status" value="1"/>
</dbReference>
<keyword evidence="2" id="KW-0472">Membrane</keyword>
<dbReference type="AlphaFoldDB" id="A0AAV6QKR1"/>
<evidence type="ECO:0000313" key="8">
    <source>
        <dbReference type="Proteomes" id="UP000693946"/>
    </source>
</evidence>
<comment type="caution">
    <text evidence="7">The sequence shown here is derived from an EMBL/GenBank/DDBJ whole genome shotgun (WGS) entry which is preliminary data.</text>
</comment>
<organism evidence="7 8">
    <name type="scientific">Solea senegalensis</name>
    <name type="common">Senegalese sole</name>
    <dbReference type="NCBI Taxonomy" id="28829"/>
    <lineage>
        <taxon>Eukaryota</taxon>
        <taxon>Metazoa</taxon>
        <taxon>Chordata</taxon>
        <taxon>Craniata</taxon>
        <taxon>Vertebrata</taxon>
        <taxon>Euteleostomi</taxon>
        <taxon>Actinopterygii</taxon>
        <taxon>Neopterygii</taxon>
        <taxon>Teleostei</taxon>
        <taxon>Neoteleostei</taxon>
        <taxon>Acanthomorphata</taxon>
        <taxon>Carangaria</taxon>
        <taxon>Pleuronectiformes</taxon>
        <taxon>Pleuronectoidei</taxon>
        <taxon>Soleidae</taxon>
        <taxon>Solea</taxon>
    </lineage>
</organism>
<evidence type="ECO:0000259" key="5">
    <source>
        <dbReference type="PROSITE" id="PS50054"/>
    </source>
</evidence>
<evidence type="ECO:0000259" key="6">
    <source>
        <dbReference type="PROSITE" id="PS50056"/>
    </source>
</evidence>
<comment type="subcellular location">
    <subcellularLocation>
        <location evidence="1">Mitochondrion inner membrane</location>
        <topology evidence="1">Peripheral membrane protein</topology>
    </subcellularLocation>
</comment>
<dbReference type="InterPro" id="IPR020422">
    <property type="entry name" value="TYR_PHOSPHATASE_DUAL_dom"/>
</dbReference>
<feature type="domain" description="Tyrosine-protein phosphatase" evidence="5">
    <location>
        <begin position="11"/>
        <end position="153"/>
    </location>
</feature>
<name>A0AAV6QKR1_SOLSE</name>
<evidence type="ECO:0000256" key="3">
    <source>
        <dbReference type="ARBA" id="ARBA00022912"/>
    </source>
</evidence>
<keyword evidence="8" id="KW-1185">Reference proteome</keyword>
<keyword evidence="2" id="KW-0999">Mitochondrion inner membrane</keyword>
<dbReference type="GO" id="GO:0005743">
    <property type="term" value="C:mitochondrial inner membrane"/>
    <property type="evidence" value="ECO:0007669"/>
    <property type="project" value="UniProtKB-SubCell"/>
</dbReference>
<dbReference type="InterPro" id="IPR000340">
    <property type="entry name" value="Dual-sp_phosphatase_cat-dom"/>
</dbReference>
<evidence type="ECO:0000313" key="7">
    <source>
        <dbReference type="EMBL" id="KAG7490304.1"/>
    </source>
</evidence>
<keyword evidence="4" id="KW-0496">Mitochondrion</keyword>
<dbReference type="EMBL" id="JAGKHQ010000017">
    <property type="protein sequence ID" value="KAG7490304.1"/>
    <property type="molecule type" value="Genomic_DNA"/>
</dbReference>
<keyword evidence="3" id="KW-0904">Protein phosphatase</keyword>
<sequence>MNRSRPAGLSGLCPVTEHLYLSNGRAAGDSVQVSRCEITCVVNVSGSRKSCPSPTVVEYVHIPLPDSPLSPLCLHFDPVSEKIQAHARSGGRTLVHCNAGVSRSATLCIAHLMKHRGVTLLEAHAWVKSCRPMVRPNHGFWKQLVQYEMQLRGCNSVHMVSSSIGEIPDIYEGEIKNMVPL</sequence>
<dbReference type="Proteomes" id="UP000693946">
    <property type="component" value="Linkage Group LG5"/>
</dbReference>
<reference evidence="7 8" key="1">
    <citation type="journal article" date="2021" name="Sci. Rep.">
        <title>Chromosome anchoring in Senegalese sole (Solea senegalensis) reveals sex-associated markers and genome rearrangements in flatfish.</title>
        <authorList>
            <person name="Guerrero-Cozar I."/>
            <person name="Gomez-Garrido J."/>
            <person name="Berbel C."/>
            <person name="Martinez-Blanch J.F."/>
            <person name="Alioto T."/>
            <person name="Claros M.G."/>
            <person name="Gagnaire P.A."/>
            <person name="Manchado M."/>
        </authorList>
    </citation>
    <scope>NUCLEOTIDE SEQUENCE [LARGE SCALE GENOMIC DNA]</scope>
    <source>
        <strain evidence="7">Sse05_10M</strain>
    </source>
</reference>
<keyword evidence="3" id="KW-0378">Hydrolase</keyword>
<dbReference type="PROSITE" id="PS00383">
    <property type="entry name" value="TYR_PHOSPHATASE_1"/>
    <property type="match status" value="1"/>
</dbReference>
<feature type="domain" description="Tyrosine specific protein phosphatases" evidence="6">
    <location>
        <begin position="74"/>
        <end position="132"/>
    </location>
</feature>
<gene>
    <name evidence="7" type="ORF">JOB18_032695</name>
</gene>
<evidence type="ECO:0000256" key="4">
    <source>
        <dbReference type="ARBA" id="ARBA00023128"/>
    </source>
</evidence>
<dbReference type="InterPro" id="IPR000387">
    <property type="entry name" value="Tyr_Pase_dom"/>
</dbReference>
<accession>A0AAV6QKR1</accession>
<proteinExistence type="predicted"/>
<evidence type="ECO:0000256" key="1">
    <source>
        <dbReference type="ARBA" id="ARBA00004637"/>
    </source>
</evidence>
<dbReference type="PANTHER" id="PTHR46495">
    <property type="entry name" value="DUAL SPECIFICITY PROTEIN PHOSPHATASE 21"/>
    <property type="match status" value="1"/>
</dbReference>
<protein>
    <submittedName>
        <fullName evidence="7">Dual specificity protein phosphatase 18-like</fullName>
    </submittedName>
</protein>
<dbReference type="GO" id="GO:0004725">
    <property type="term" value="F:protein tyrosine phosphatase activity"/>
    <property type="evidence" value="ECO:0007669"/>
    <property type="project" value="TreeGrafter"/>
</dbReference>
<dbReference type="PROSITE" id="PS50056">
    <property type="entry name" value="TYR_PHOSPHATASE_2"/>
    <property type="match status" value="1"/>
</dbReference>
<dbReference type="PANTHER" id="PTHR46495:SF1">
    <property type="entry name" value="DUAL SPECIFICITY PHOSPHATASE 21"/>
    <property type="match status" value="1"/>
</dbReference>